<sequence length="162" mass="18361">MPETRNSHELVCPPGIPFVYPAPLSAAICRYLPRLAICSLVWEIVQLPLYTLWSDPRWESIVYAVIHCTAVDVLIGMAALFLALILNGAGERADWPGPRIVIWTIVIAVAYTVWSERNNLAQGNWSYSAWMPVLPWIDVGLAPLLQWVAVPWAAWRWANRQR</sequence>
<protein>
    <recommendedName>
        <fullName evidence="4">Transmembrane protein</fullName>
    </recommendedName>
</protein>
<keyword evidence="3" id="KW-1185">Reference proteome</keyword>
<gene>
    <name evidence="2" type="ordered locus">Galf_1901</name>
</gene>
<name>D9SHB2_GALCS</name>
<evidence type="ECO:0000313" key="3">
    <source>
        <dbReference type="Proteomes" id="UP000001235"/>
    </source>
</evidence>
<feature type="transmembrane region" description="Helical" evidence="1">
    <location>
        <begin position="61"/>
        <end position="85"/>
    </location>
</feature>
<dbReference type="STRING" id="395494.Galf_1901"/>
<feature type="transmembrane region" description="Helical" evidence="1">
    <location>
        <begin position="97"/>
        <end position="114"/>
    </location>
</feature>
<dbReference type="KEGG" id="gca:Galf_1901"/>
<evidence type="ECO:0000313" key="2">
    <source>
        <dbReference type="EMBL" id="ADL55909.1"/>
    </source>
</evidence>
<dbReference type="Proteomes" id="UP000001235">
    <property type="component" value="Chromosome"/>
</dbReference>
<accession>D9SHB2</accession>
<evidence type="ECO:0000256" key="1">
    <source>
        <dbReference type="SAM" id="Phobius"/>
    </source>
</evidence>
<keyword evidence="1" id="KW-0472">Membrane</keyword>
<keyword evidence="1" id="KW-0812">Transmembrane</keyword>
<evidence type="ECO:0008006" key="4">
    <source>
        <dbReference type="Google" id="ProtNLM"/>
    </source>
</evidence>
<dbReference type="AlphaFoldDB" id="D9SHB2"/>
<feature type="transmembrane region" description="Helical" evidence="1">
    <location>
        <begin position="134"/>
        <end position="155"/>
    </location>
</feature>
<dbReference type="HOGENOM" id="CLU_132599_0_0_4"/>
<reference evidence="2 3" key="1">
    <citation type="submission" date="2010-08" db="EMBL/GenBank/DDBJ databases">
        <title>Complete sequence of Gallionella capsiferriformans ES-2.</title>
        <authorList>
            <consortium name="US DOE Joint Genome Institute"/>
            <person name="Lucas S."/>
            <person name="Copeland A."/>
            <person name="Lapidus A."/>
            <person name="Cheng J.-F."/>
            <person name="Bruce D."/>
            <person name="Goodwin L."/>
            <person name="Pitluck S."/>
            <person name="Chertkov O."/>
            <person name="Davenport K.W."/>
            <person name="Detter J.C."/>
            <person name="Han C."/>
            <person name="Tapia R."/>
            <person name="Land M."/>
            <person name="Hauser L."/>
            <person name="Chang Y.-J."/>
            <person name="Jeffries C."/>
            <person name="Kyrpides N."/>
            <person name="Ivanova N."/>
            <person name="Mikhailova N."/>
            <person name="Shelobolina E.S."/>
            <person name="Picardal F."/>
            <person name="Roden E."/>
            <person name="Emerson D."/>
            <person name="Woyke T."/>
        </authorList>
    </citation>
    <scope>NUCLEOTIDE SEQUENCE [LARGE SCALE GENOMIC DNA]</scope>
    <source>
        <strain evidence="2 3">ES-2</strain>
    </source>
</reference>
<dbReference type="EMBL" id="CP002159">
    <property type="protein sequence ID" value="ADL55909.1"/>
    <property type="molecule type" value="Genomic_DNA"/>
</dbReference>
<proteinExistence type="predicted"/>
<keyword evidence="1" id="KW-1133">Transmembrane helix</keyword>
<organism evidence="2 3">
    <name type="scientific">Gallionella capsiferriformans (strain ES-2)</name>
    <name type="common">Gallionella ferruginea capsiferriformans (strain ES-2)</name>
    <dbReference type="NCBI Taxonomy" id="395494"/>
    <lineage>
        <taxon>Bacteria</taxon>
        <taxon>Pseudomonadati</taxon>
        <taxon>Pseudomonadota</taxon>
        <taxon>Betaproteobacteria</taxon>
        <taxon>Nitrosomonadales</taxon>
        <taxon>Gallionellaceae</taxon>
        <taxon>Gallionella</taxon>
    </lineage>
</organism>
<dbReference type="eggNOG" id="ENOG5032FT9">
    <property type="taxonomic scope" value="Bacteria"/>
</dbReference>